<keyword evidence="7 15" id="KW-0812">Transmembrane</keyword>
<feature type="transmembrane region" description="Helical" evidence="15">
    <location>
        <begin position="120"/>
        <end position="145"/>
    </location>
</feature>
<keyword evidence="8" id="KW-0677">Repeat</keyword>
<proteinExistence type="inferred from homology"/>
<comment type="subcellular location">
    <subcellularLocation>
        <location evidence="2">Endoplasmic reticulum</location>
    </subcellularLocation>
    <subcellularLocation>
        <location evidence="1">Membrane</location>
        <topology evidence="1">Multi-pass membrane protein</topology>
    </subcellularLocation>
</comment>
<feature type="compositionally biased region" description="Low complexity" evidence="14">
    <location>
        <begin position="1079"/>
        <end position="1100"/>
    </location>
</feature>
<evidence type="ECO:0000256" key="8">
    <source>
        <dbReference type="ARBA" id="ARBA00022737"/>
    </source>
</evidence>
<evidence type="ECO:0000256" key="15">
    <source>
        <dbReference type="SAM" id="Phobius"/>
    </source>
</evidence>
<keyword evidence="11 15" id="KW-1133">Transmembrane helix</keyword>
<evidence type="ECO:0000256" key="4">
    <source>
        <dbReference type="ARBA" id="ARBA00007882"/>
    </source>
</evidence>
<name>A0A835YFE7_9CHLO</name>
<dbReference type="InterPro" id="IPR013618">
    <property type="entry name" value="TMTC_DUF1736"/>
</dbReference>
<feature type="signal peptide" evidence="16">
    <location>
        <begin position="1"/>
        <end position="18"/>
    </location>
</feature>
<evidence type="ECO:0000256" key="9">
    <source>
        <dbReference type="ARBA" id="ARBA00022803"/>
    </source>
</evidence>
<gene>
    <name evidence="18" type="ORF">HYH03_000324</name>
</gene>
<keyword evidence="6" id="KW-0808">Transferase</keyword>
<feature type="region of interest" description="Disordered" evidence="14">
    <location>
        <begin position="543"/>
        <end position="581"/>
    </location>
</feature>
<dbReference type="InterPro" id="IPR011990">
    <property type="entry name" value="TPR-like_helical_dom_sf"/>
</dbReference>
<evidence type="ECO:0000256" key="14">
    <source>
        <dbReference type="SAM" id="MobiDB-lite"/>
    </source>
</evidence>
<dbReference type="SUPFAM" id="SSF48452">
    <property type="entry name" value="TPR-like"/>
    <property type="match status" value="1"/>
</dbReference>
<keyword evidence="19" id="KW-1185">Reference proteome</keyword>
<evidence type="ECO:0000256" key="13">
    <source>
        <dbReference type="PROSITE-ProRule" id="PRU00339"/>
    </source>
</evidence>
<feature type="region of interest" description="Disordered" evidence="14">
    <location>
        <begin position="156"/>
        <end position="243"/>
    </location>
</feature>
<evidence type="ECO:0000256" key="5">
    <source>
        <dbReference type="ARBA" id="ARBA00012839"/>
    </source>
</evidence>
<keyword evidence="16" id="KW-0732">Signal</keyword>
<dbReference type="EC" id="2.4.1.109" evidence="5"/>
<keyword evidence="9 13" id="KW-0802">TPR repeat</keyword>
<dbReference type="OrthoDB" id="19588at2759"/>
<feature type="compositionally biased region" description="Gly residues" evidence="14">
    <location>
        <begin position="178"/>
        <end position="195"/>
    </location>
</feature>
<feature type="compositionally biased region" description="Pro residues" evidence="14">
    <location>
        <begin position="222"/>
        <end position="232"/>
    </location>
</feature>
<sequence length="1203" mass="124458">MRAETAAVLVCALLGAGPYLNTIPANFAFDDNFAVIYNGDVTNDANTLAGMLTHDFWGQRIASEQSHKSYRPLTVLSFRLTRKAWAALPRAWREAVIAWRSASLLPNEENEAARRGLDPLLFHAANVAAHAAASGLVAGLAYFLLRRRWSPRPLLRVQGGGGEAGGGGTGLQQARGSPGPGRGHSSGGGGNGLARGPGATTPASARPSQPGLRKRSTAAVTPQPPAPSPDATPPASAASHMFPPDPPALHAAAWFAGAAFALHPVHTEAVAGVVGHAELLCALLSVPAVRLYVSAAEAAAVRRAAPVVAPGAGGAGGRGDRGRGSGEERARGKGDAWSWGAKAAHWGAVLGAASLAVLAALAKEIGITVLGCMLAADVMLVPVVVRQPHAAHGSTAGRGGAVLRVLRWAAWEEPKLPRMALLAAVGVAYVKLRSWVAVDQLVRIYRKVENPIPFAPAALVRVLSTGHLHARYAGLLLWPRHLSADWSYNCVPLVTAVTDPRNGLTVALYGYLIWLAVAAKPWGVLRTWWRAAALVAAGVEGSTPREAHGSADEDGGTADPVAGARTKEGPGSGGGQGQGEEEGEGYAALWAARWRLLVAAGLLVGPFFPASNVLFYVGTFIGERLLYFPSVGFCLLAAEGLGGALARAEGQRPQPRTAPAGDAVGTITGARSGAAGARAAAGDGKGAAASAAEKSGGAAGVRRAVRMAVYGFMAVVLMSYALRTWSRNWDWRSEAALFTSAEQVCGASAKVQLNMGILRRRQGDMRGALEAFRRARAIEPGYCEPGYWIGLTHVNSGAPHPGITELEAALSCKYVAAEALKALNTIFKTLHDADPRDPVPIMRWGLVLVRPELGRAGEGCDSLEQAALGYARMGATQEAEEAVGRCAEAIQRGALDPGGPGAGPSAAAAEVASEVFGVTTAEARHIGPPPAQLLRCLAARLPVYRALGQAARAAASGAAQPTAAASAALASPKGPMALPSMQAAVYEYIRQVSEREPLCRRAAVSMADPDPRAQAATSPPHMHLLHLLQSLDPVDPWLQAEWGRLMRELGRAQEAVMHLSVSAVLLSQQLGLMQEGGQPTARSLRSPSPSSPSPSSTRAALNVGASLPPVSAVEALEGVAVALEEAARLRPPNACEMWRQAVEARRMLVARAVGAGDAEGYGRHSGALAGSVGEVQAGAPQCREALAAAMGLGNAKGGVAEAN</sequence>
<dbReference type="InterPro" id="IPR052346">
    <property type="entry name" value="O-mannosyl-transferase_TMTC"/>
</dbReference>
<evidence type="ECO:0000259" key="17">
    <source>
        <dbReference type="Pfam" id="PF08409"/>
    </source>
</evidence>
<evidence type="ECO:0000256" key="7">
    <source>
        <dbReference type="ARBA" id="ARBA00022692"/>
    </source>
</evidence>
<evidence type="ECO:0000256" key="16">
    <source>
        <dbReference type="SAM" id="SignalP"/>
    </source>
</evidence>
<comment type="caution">
    <text evidence="18">The sequence shown here is derived from an EMBL/GenBank/DDBJ whole genome shotgun (WGS) entry which is preliminary data.</text>
</comment>
<feature type="region of interest" description="Disordered" evidence="14">
    <location>
        <begin position="309"/>
        <end position="334"/>
    </location>
</feature>
<dbReference type="Pfam" id="PF08409">
    <property type="entry name" value="TMTC_DUF1736"/>
    <property type="match status" value="1"/>
</dbReference>
<feature type="chain" id="PRO_5032332677" description="dolichyl-phosphate-mannose--protein mannosyltransferase" evidence="16">
    <location>
        <begin position="19"/>
        <end position="1203"/>
    </location>
</feature>
<accession>A0A835YFE7</accession>
<dbReference type="GO" id="GO:0005783">
    <property type="term" value="C:endoplasmic reticulum"/>
    <property type="evidence" value="ECO:0007669"/>
    <property type="project" value="UniProtKB-SubCell"/>
</dbReference>
<feature type="compositionally biased region" description="Basic and acidic residues" evidence="14">
    <location>
        <begin position="318"/>
        <end position="334"/>
    </location>
</feature>
<evidence type="ECO:0000256" key="12">
    <source>
        <dbReference type="ARBA" id="ARBA00023136"/>
    </source>
</evidence>
<feature type="compositionally biased region" description="Gly residues" evidence="14">
    <location>
        <begin position="158"/>
        <end position="170"/>
    </location>
</feature>
<feature type="repeat" description="TPR" evidence="13">
    <location>
        <begin position="749"/>
        <end position="782"/>
    </location>
</feature>
<dbReference type="EMBL" id="JAEHOE010000001">
    <property type="protein sequence ID" value="KAG2501825.1"/>
    <property type="molecule type" value="Genomic_DNA"/>
</dbReference>
<evidence type="ECO:0000256" key="2">
    <source>
        <dbReference type="ARBA" id="ARBA00004240"/>
    </source>
</evidence>
<dbReference type="AlphaFoldDB" id="A0A835YFE7"/>
<dbReference type="PANTHER" id="PTHR44227:SF3">
    <property type="entry name" value="PROTEIN O-MANNOSYL-TRANSFERASE TMTC4"/>
    <property type="match status" value="1"/>
</dbReference>
<reference evidence="18" key="1">
    <citation type="journal article" date="2020" name="bioRxiv">
        <title>Comparative genomics of Chlamydomonas.</title>
        <authorList>
            <person name="Craig R.J."/>
            <person name="Hasan A.R."/>
            <person name="Ness R.W."/>
            <person name="Keightley P.D."/>
        </authorList>
    </citation>
    <scope>NUCLEOTIDE SEQUENCE</scope>
    <source>
        <strain evidence="18">CCAP 11/70</strain>
    </source>
</reference>
<dbReference type="InterPro" id="IPR019734">
    <property type="entry name" value="TPR_rpt"/>
</dbReference>
<organism evidence="18 19">
    <name type="scientific">Edaphochlamys debaryana</name>
    <dbReference type="NCBI Taxonomy" id="47281"/>
    <lineage>
        <taxon>Eukaryota</taxon>
        <taxon>Viridiplantae</taxon>
        <taxon>Chlorophyta</taxon>
        <taxon>core chlorophytes</taxon>
        <taxon>Chlorophyceae</taxon>
        <taxon>CS clade</taxon>
        <taxon>Chlamydomonadales</taxon>
        <taxon>Chlamydomonadales incertae sedis</taxon>
        <taxon>Edaphochlamys</taxon>
    </lineage>
</organism>
<evidence type="ECO:0000256" key="6">
    <source>
        <dbReference type="ARBA" id="ARBA00022679"/>
    </source>
</evidence>
<evidence type="ECO:0000313" key="19">
    <source>
        <dbReference type="Proteomes" id="UP000612055"/>
    </source>
</evidence>
<comment type="pathway">
    <text evidence="3">Protein modification; protein glycosylation.</text>
</comment>
<evidence type="ECO:0000256" key="11">
    <source>
        <dbReference type="ARBA" id="ARBA00022989"/>
    </source>
</evidence>
<evidence type="ECO:0000256" key="3">
    <source>
        <dbReference type="ARBA" id="ARBA00004922"/>
    </source>
</evidence>
<evidence type="ECO:0000256" key="10">
    <source>
        <dbReference type="ARBA" id="ARBA00022824"/>
    </source>
</evidence>
<dbReference type="Gene3D" id="1.25.40.10">
    <property type="entry name" value="Tetratricopeptide repeat domain"/>
    <property type="match status" value="1"/>
</dbReference>
<dbReference type="PROSITE" id="PS50005">
    <property type="entry name" value="TPR"/>
    <property type="match status" value="1"/>
</dbReference>
<protein>
    <recommendedName>
        <fullName evidence="5">dolichyl-phosphate-mannose--protein mannosyltransferase</fullName>
        <ecNumber evidence="5">2.4.1.109</ecNumber>
    </recommendedName>
</protein>
<keyword evidence="12 15" id="KW-0472">Membrane</keyword>
<dbReference type="GO" id="GO:0016020">
    <property type="term" value="C:membrane"/>
    <property type="evidence" value="ECO:0007669"/>
    <property type="project" value="UniProtKB-SubCell"/>
</dbReference>
<feature type="region of interest" description="Disordered" evidence="14">
    <location>
        <begin position="1075"/>
        <end position="1100"/>
    </location>
</feature>
<dbReference type="GO" id="GO:0035269">
    <property type="term" value="P:protein O-linked glycosylation via mannose"/>
    <property type="evidence" value="ECO:0007669"/>
    <property type="project" value="TreeGrafter"/>
</dbReference>
<evidence type="ECO:0000256" key="1">
    <source>
        <dbReference type="ARBA" id="ARBA00004141"/>
    </source>
</evidence>
<dbReference type="UniPathway" id="UPA00378"/>
<dbReference type="PANTHER" id="PTHR44227">
    <property type="match status" value="1"/>
</dbReference>
<feature type="transmembrane region" description="Helical" evidence="15">
    <location>
        <begin position="596"/>
        <end position="619"/>
    </location>
</feature>
<dbReference type="Proteomes" id="UP000612055">
    <property type="component" value="Unassembled WGS sequence"/>
</dbReference>
<feature type="domain" description="DUF1736" evidence="17">
    <location>
        <begin position="445"/>
        <end position="512"/>
    </location>
</feature>
<evidence type="ECO:0000313" key="18">
    <source>
        <dbReference type="EMBL" id="KAG2501825.1"/>
    </source>
</evidence>
<keyword evidence="10" id="KW-0256">Endoplasmic reticulum</keyword>
<dbReference type="GO" id="GO:0030968">
    <property type="term" value="P:endoplasmic reticulum unfolded protein response"/>
    <property type="evidence" value="ECO:0007669"/>
    <property type="project" value="TreeGrafter"/>
</dbReference>
<dbReference type="GO" id="GO:0000030">
    <property type="term" value="F:mannosyltransferase activity"/>
    <property type="evidence" value="ECO:0007669"/>
    <property type="project" value="TreeGrafter"/>
</dbReference>
<comment type="similarity">
    <text evidence="4">Belongs to the TMTC family.</text>
</comment>